<evidence type="ECO:0000313" key="3">
    <source>
        <dbReference type="Proteomes" id="UP000030700"/>
    </source>
</evidence>
<dbReference type="InterPro" id="IPR021979">
    <property type="entry name" value="DUF3584"/>
</dbReference>
<feature type="coiled-coil region" evidence="1">
    <location>
        <begin position="342"/>
        <end position="369"/>
    </location>
</feature>
<gene>
    <name evidence="2" type="ORF">U14_05724</name>
</gene>
<keyword evidence="3" id="KW-1185">Reference proteome</keyword>
<dbReference type="SUPFAM" id="SSF52540">
    <property type="entry name" value="P-loop containing nucleoside triphosphate hydrolases"/>
    <property type="match status" value="1"/>
</dbReference>
<reference evidence="2" key="1">
    <citation type="journal article" date="2015" name="PeerJ">
        <title>First genomic representation of candidate bacterial phylum KSB3 points to enhanced environmental sensing as a trigger of wastewater bulking.</title>
        <authorList>
            <person name="Sekiguchi Y."/>
            <person name="Ohashi A."/>
            <person name="Parks D.H."/>
            <person name="Yamauchi T."/>
            <person name="Tyson G.W."/>
            <person name="Hugenholtz P."/>
        </authorList>
    </citation>
    <scope>NUCLEOTIDE SEQUENCE [LARGE SCALE GENOMIC DNA]</scope>
</reference>
<evidence type="ECO:0000313" key="2">
    <source>
        <dbReference type="EMBL" id="GAK54439.1"/>
    </source>
</evidence>
<dbReference type="AlphaFoldDB" id="A0A081BSQ8"/>
<accession>A0A081BSQ8</accession>
<name>A0A081BSQ8_9BACT</name>
<feature type="coiled-coil region" evidence="1">
    <location>
        <begin position="264"/>
        <end position="305"/>
    </location>
</feature>
<evidence type="ECO:0000256" key="1">
    <source>
        <dbReference type="SAM" id="Coils"/>
    </source>
</evidence>
<feature type="coiled-coil region" evidence="1">
    <location>
        <begin position="805"/>
        <end position="839"/>
    </location>
</feature>
<organism evidence="2">
    <name type="scientific">Candidatus Moduliflexus flocculans</name>
    <dbReference type="NCBI Taxonomy" id="1499966"/>
    <lineage>
        <taxon>Bacteria</taxon>
        <taxon>Candidatus Moduliflexota</taxon>
        <taxon>Candidatus Moduliflexia</taxon>
        <taxon>Candidatus Moduliflexales</taxon>
        <taxon>Candidatus Moduliflexaceae</taxon>
    </lineage>
</organism>
<dbReference type="Proteomes" id="UP000030700">
    <property type="component" value="Unassembled WGS sequence"/>
</dbReference>
<dbReference type="InterPro" id="IPR027417">
    <property type="entry name" value="P-loop_NTPase"/>
</dbReference>
<keyword evidence="1" id="KW-0175">Coiled coil</keyword>
<evidence type="ECO:0008006" key="4">
    <source>
        <dbReference type="Google" id="ProtNLM"/>
    </source>
</evidence>
<dbReference type="STRING" id="1499966.U14_05724"/>
<proteinExistence type="predicted"/>
<dbReference type="Pfam" id="PF12128">
    <property type="entry name" value="DUF3584"/>
    <property type="match status" value="1"/>
</dbReference>
<sequence>MRMLQAIYFINSANIPYAEIRLDGNVHIAGVNGVGKSTILRAILFFYNANTRNLGIENHQQGFSEFYLKFSNSYIVYEILKENEVYLAIVLKSQNRACFRFVKTPFLKELFLDEHHRAKSPQEIVQSFNAQKLFHSPMIERQTEFKDIIYGTPVDLKFRAFSLFESKNYENIPRTIANIFLNYKLESDFIKKSIIYSLVEDERLYQINLLAIQEPLGKIERYLADIDLYSQQEQLAHTIVAEYERIIIIEADKYHLAIQLGSSVKFAEIEKKDIEGKITLLQTEISKVQTALNDLERQFSEKRDTLIRQIGIVEYNLKEARKKFAYYQEKHIEDILEKVSQKAFHEKSLDALQQQKALLLKKAQHIEMAFNAQINKLQQDQRELIFKKEQEKLQVEKVSEQEKRSVEEQYRKKIREKNDQHQQRLAKSNELLDKVKKIIQNLELQRKDIEHSRPFQSEIRDLEVQRQETQRTLHKHEVTINEKKAEIVSLEKDITHKQREGENKHERCQESYQRQHDKLQNDLNRIIQKLQIAEDSFLSFLERTCPAYKETIAKVCREEIFSMTDLSPKILDPSQLTLFGVMVDLEKLDSVILEREEYESQKRDIEQRIQEVEQQHLVSISEIRQEVDQFVEEQRKLIGKLNKAIAGLEKEDRENEFHLQRVQQKITELKEKETDQKRQELEKIDVQLLDERGKQRQIEQDIKRQEEKYSQDVNTLEMEKEQSVTLINVKLKQQCEQLFQQQQVIEHDYQHHITELEIEKKDALQNEGVDLQKVAAVEQGIKALEEILMFIKENEPIVAVYQENKKDFIDKIPEFEQQKAELTRKKKELTQHYDATKGKISAQKQEKENSLITKQTRTEELARDLKEFDEFKLSPLYAELRQQIEESSTETNESISHLIRQLEQKDQNFQRKRNLLLDAMTEFSGKFRPDNIFNFRFNRSDSGEQGFREFAQDVQDFVEERRIETFKREVNVHYGQLMRDLSKKFNDLNSKAGDIQKAITRINQDFERSNFVGAIKKIQLRFKESGNTIVNTLKHIAEFVSENPFAGEELNLFNQQTPPNQQKDSKAVDLLNHLRKELEKTSQQVISLEDSFKLEFRVIENENDTNFVEKLSRAGSEGTDILIKAMIYITLLDVAKEQFSKRIKEYKIHCIIDEVGKLANNYLKELIAFANSKNIFLINGSPNMIDPLAYHKVYHISKDRTNNSVVKRLLAEKQ</sequence>
<protein>
    <recommendedName>
        <fullName evidence="4">ATP-binding protein</fullName>
    </recommendedName>
</protein>
<dbReference type="Gene3D" id="3.40.50.300">
    <property type="entry name" value="P-loop containing nucleotide triphosphate hydrolases"/>
    <property type="match status" value="1"/>
</dbReference>
<dbReference type="EMBL" id="DF820461">
    <property type="protein sequence ID" value="GAK54439.1"/>
    <property type="molecule type" value="Genomic_DNA"/>
</dbReference>
<dbReference type="HOGENOM" id="CLU_007559_0_0_0"/>
<feature type="coiled-coil region" evidence="1">
    <location>
        <begin position="411"/>
        <end position="536"/>
    </location>
</feature>
<feature type="coiled-coil region" evidence="1">
    <location>
        <begin position="588"/>
        <end position="719"/>
    </location>
</feature>